<evidence type="ECO:0000259" key="4">
    <source>
        <dbReference type="Pfam" id="PF23317"/>
    </source>
</evidence>
<feature type="domain" description="Calcium channel YVC1-like C-terminal transmembrane" evidence="4">
    <location>
        <begin position="252"/>
        <end position="524"/>
    </location>
</feature>
<evidence type="ECO:0000256" key="2">
    <source>
        <dbReference type="SAM" id="Phobius"/>
    </source>
</evidence>
<keyword evidence="2" id="KW-0812">Transmembrane</keyword>
<evidence type="ECO:0000313" key="5">
    <source>
        <dbReference type="EMBL" id="ORY54375.1"/>
    </source>
</evidence>
<dbReference type="Proteomes" id="UP000193467">
    <property type="component" value="Unassembled WGS sequence"/>
</dbReference>
<keyword evidence="6" id="KW-1185">Reference proteome</keyword>
<evidence type="ECO:0000256" key="1">
    <source>
        <dbReference type="SAM" id="MobiDB-lite"/>
    </source>
</evidence>
<proteinExistence type="predicted"/>
<dbReference type="Pfam" id="PF23190">
    <property type="entry name" value="LHD_TRPY1"/>
    <property type="match status" value="1"/>
</dbReference>
<feature type="domain" description="YVC1 N-terminal linker helical" evidence="3">
    <location>
        <begin position="30"/>
        <end position="211"/>
    </location>
</feature>
<sequence>MERSGTALEAAPLLHTDPDHRSHAFHPRTVSRVVDRIKALTMELLPIQVDPEELTSPTSSILSIEVVEAYEKIAGDFHRCTPFALMEARRYFRKQAYLNPSDSDENEGRKLACEALARKIVARVPMQDQYSLLSARFTVIEEDGDESLPLSVLESAVDQHAIFFLSSGESQRCVFALWRGLLVQRVKPNGAIEYEQYKRSADYSGGFLAHFDPDRVGVPRYQFFFRILLWIIFLMAYTVAIQTPDRGFGLEDVLLYVQVAGYVLEDVTKMYKIGIWSSLSFWLVVNFSIYALLTVAFVYRVADLATHDSHRSTQLRLVSFQWLSSAAPLIWMKLLTIFDLYQYFGTLQIVTFRMMRESAVFFTLLALLALGFGQALTGLDVADQSRDSTEAVIHSLIQGLLGSPTFEMYEKDTSSSYPFGQILYYGWSVLTLVILLNILVALFGSAYQECTDEAVPTYMAFFAGKTISAVRAPDTYVYVAPFNLIEVCILPLEFVLSTKAYAQLNRYLMGTLFCVPLCAIALFETHFDGTRAKDFAALTEEPDEFGDAEEDPQPCRTSDDMGDAEEEGLEISKVSFEELKKALPSLTRSVQGEILWEIKELKKRLDKMENDKKNGGKGSKE</sequence>
<dbReference type="OrthoDB" id="301415at2759"/>
<dbReference type="EMBL" id="MCGR01000098">
    <property type="protein sequence ID" value="ORY54375.1"/>
    <property type="molecule type" value="Genomic_DNA"/>
</dbReference>
<evidence type="ECO:0000259" key="3">
    <source>
        <dbReference type="Pfam" id="PF23190"/>
    </source>
</evidence>
<dbReference type="InterPro" id="IPR056337">
    <property type="entry name" value="LHD_YVC1"/>
</dbReference>
<reference evidence="5 6" key="1">
    <citation type="submission" date="2016-07" db="EMBL/GenBank/DDBJ databases">
        <title>Pervasive Adenine N6-methylation of Active Genes in Fungi.</title>
        <authorList>
            <consortium name="DOE Joint Genome Institute"/>
            <person name="Mondo S.J."/>
            <person name="Dannebaum R.O."/>
            <person name="Kuo R.C."/>
            <person name="Labutti K."/>
            <person name="Haridas S."/>
            <person name="Kuo A."/>
            <person name="Salamov A."/>
            <person name="Ahrendt S.R."/>
            <person name="Lipzen A."/>
            <person name="Sullivan W."/>
            <person name="Andreopoulos W.B."/>
            <person name="Clum A."/>
            <person name="Lindquist E."/>
            <person name="Daum C."/>
            <person name="Ramamoorthy G.K."/>
            <person name="Gryganskyi A."/>
            <person name="Culley D."/>
            <person name="Magnuson J.K."/>
            <person name="James T.Y."/>
            <person name="O'Malley M.A."/>
            <person name="Stajich J.E."/>
            <person name="Spatafora J.W."/>
            <person name="Visel A."/>
            <person name="Grigoriev I.V."/>
        </authorList>
    </citation>
    <scope>NUCLEOTIDE SEQUENCE [LARGE SCALE GENOMIC DNA]</scope>
    <source>
        <strain evidence="5 6">62-1032</strain>
    </source>
</reference>
<protein>
    <submittedName>
        <fullName evidence="5">Uncharacterized protein</fullName>
    </submittedName>
</protein>
<dbReference type="InterPro" id="IPR056336">
    <property type="entry name" value="YVC1_C"/>
</dbReference>
<dbReference type="PANTHER" id="PTHR35859:SF4">
    <property type="entry name" value="MEMBRANE CHANNEL PROTEIN, PUTATIVE (AFU_ORTHOLOGUE AFUA_6G11300)-RELATED"/>
    <property type="match status" value="1"/>
</dbReference>
<feature type="transmembrane region" description="Helical" evidence="2">
    <location>
        <begin position="504"/>
        <end position="523"/>
    </location>
</feature>
<feature type="region of interest" description="Disordered" evidence="1">
    <location>
        <begin position="542"/>
        <end position="567"/>
    </location>
</feature>
<dbReference type="InParanoid" id="A0A1Y2D708"/>
<dbReference type="PANTHER" id="PTHR35859">
    <property type="entry name" value="NONSELECTIVE CATION CHANNEL PROTEIN"/>
    <property type="match status" value="1"/>
</dbReference>
<feature type="transmembrane region" description="Helical" evidence="2">
    <location>
        <begin position="422"/>
        <end position="443"/>
    </location>
</feature>
<feature type="region of interest" description="Disordered" evidence="1">
    <location>
        <begin position="1"/>
        <end position="22"/>
    </location>
</feature>
<dbReference type="STRING" id="106004.A0A1Y2D708"/>
<dbReference type="Pfam" id="PF23317">
    <property type="entry name" value="YVC1_C"/>
    <property type="match status" value="1"/>
</dbReference>
<evidence type="ECO:0000313" key="6">
    <source>
        <dbReference type="Proteomes" id="UP000193467"/>
    </source>
</evidence>
<dbReference type="InterPro" id="IPR052971">
    <property type="entry name" value="TRP_calcium_channel"/>
</dbReference>
<keyword evidence="2" id="KW-1133">Transmembrane helix</keyword>
<keyword evidence="2" id="KW-0472">Membrane</keyword>
<name>A0A1Y2D708_9BASI</name>
<accession>A0A1Y2D708</accession>
<dbReference type="AlphaFoldDB" id="A0A1Y2D708"/>
<feature type="transmembrane region" description="Helical" evidence="2">
    <location>
        <begin position="319"/>
        <end position="338"/>
    </location>
</feature>
<comment type="caution">
    <text evidence="5">The sequence shown here is derived from an EMBL/GenBank/DDBJ whole genome shotgun (WGS) entry which is preliminary data.</text>
</comment>
<feature type="compositionally biased region" description="Acidic residues" evidence="1">
    <location>
        <begin position="542"/>
        <end position="552"/>
    </location>
</feature>
<feature type="transmembrane region" description="Helical" evidence="2">
    <location>
        <begin position="359"/>
        <end position="379"/>
    </location>
</feature>
<feature type="transmembrane region" description="Helical" evidence="2">
    <location>
        <begin position="279"/>
        <end position="299"/>
    </location>
</feature>
<feature type="transmembrane region" description="Helical" evidence="2">
    <location>
        <begin position="475"/>
        <end position="492"/>
    </location>
</feature>
<feature type="transmembrane region" description="Helical" evidence="2">
    <location>
        <begin position="223"/>
        <end position="241"/>
    </location>
</feature>
<gene>
    <name evidence="5" type="ORF">BCR35DRAFT_296731</name>
</gene>
<organism evidence="5 6">
    <name type="scientific">Leucosporidium creatinivorum</name>
    <dbReference type="NCBI Taxonomy" id="106004"/>
    <lineage>
        <taxon>Eukaryota</taxon>
        <taxon>Fungi</taxon>
        <taxon>Dikarya</taxon>
        <taxon>Basidiomycota</taxon>
        <taxon>Pucciniomycotina</taxon>
        <taxon>Microbotryomycetes</taxon>
        <taxon>Leucosporidiales</taxon>
        <taxon>Leucosporidium</taxon>
    </lineage>
</organism>